<dbReference type="EMBL" id="JBHFFA010000003">
    <property type="protein sequence ID" value="KAL2634677.1"/>
    <property type="molecule type" value="Genomic_DNA"/>
</dbReference>
<dbReference type="PROSITE" id="PS50011">
    <property type="entry name" value="PROTEIN_KINASE_DOM"/>
    <property type="match status" value="1"/>
</dbReference>
<dbReference type="AlphaFoldDB" id="A0ABD1YY87"/>
<dbReference type="InterPro" id="IPR011009">
    <property type="entry name" value="Kinase-like_dom_sf"/>
</dbReference>
<keyword evidence="3" id="KW-1185">Reference proteome</keyword>
<dbReference type="SMART" id="SM00220">
    <property type="entry name" value="S_TKc"/>
    <property type="match status" value="1"/>
</dbReference>
<evidence type="ECO:0000313" key="3">
    <source>
        <dbReference type="Proteomes" id="UP001605036"/>
    </source>
</evidence>
<name>A0ABD1YY87_9MARC</name>
<dbReference type="Gene3D" id="1.10.510.10">
    <property type="entry name" value="Transferase(Phosphotransferase) domain 1"/>
    <property type="match status" value="1"/>
</dbReference>
<comment type="caution">
    <text evidence="2">The sequence shown here is derived from an EMBL/GenBank/DDBJ whole genome shotgun (WGS) entry which is preliminary data.</text>
</comment>
<gene>
    <name evidence="2" type="ORF">R1flu_006156</name>
</gene>
<dbReference type="InterPro" id="IPR000719">
    <property type="entry name" value="Prot_kinase_dom"/>
</dbReference>
<reference evidence="2 3" key="1">
    <citation type="submission" date="2024-09" db="EMBL/GenBank/DDBJ databases">
        <title>Chromosome-scale assembly of Riccia fluitans.</title>
        <authorList>
            <person name="Paukszto L."/>
            <person name="Sawicki J."/>
            <person name="Karawczyk K."/>
            <person name="Piernik-Szablinska J."/>
            <person name="Szczecinska M."/>
            <person name="Mazdziarz M."/>
        </authorList>
    </citation>
    <scope>NUCLEOTIDE SEQUENCE [LARGE SCALE GENOMIC DNA]</scope>
    <source>
        <strain evidence="2">Rf_01</strain>
        <tissue evidence="2">Aerial parts of the thallus</tissue>
    </source>
</reference>
<dbReference type="SUPFAM" id="SSF56112">
    <property type="entry name" value="Protein kinase-like (PK-like)"/>
    <property type="match status" value="1"/>
</dbReference>
<dbReference type="Proteomes" id="UP001605036">
    <property type="component" value="Unassembled WGS sequence"/>
</dbReference>
<protein>
    <recommendedName>
        <fullName evidence="1">Protein kinase domain-containing protein</fullName>
    </recommendedName>
</protein>
<feature type="domain" description="Protein kinase" evidence="1">
    <location>
        <begin position="150"/>
        <end position="467"/>
    </location>
</feature>
<evidence type="ECO:0000313" key="2">
    <source>
        <dbReference type="EMBL" id="KAL2634677.1"/>
    </source>
</evidence>
<sequence length="737" mass="82286">MREGPFGGDFLVLDCLDRLRRTICRLEDDASKRWGSLMAAQASAVTCTGACFSTCELRSTNDISQNPRSRGALSTPFRSRGNFSSKLWRGKAKETSRAADKAGDRIVRYAWRGGQVSESEDRHSSLETWDPDLGHMLSAGSAVEFKLSDFDLCSHVSVGLAGKGDEVLFEGVVRNPESPLKGKRVVLRQLASPRAQRWGHRALQVISNLLPQQHMYSSYATRVHGYILAPGGSDQTSTLTLVHGHHGSYSLHQWLHFEDWLSELETGLSLDEVVVRRVGDYRLGGPAAQRHLRLVRILMRDLLIGVNYLHSCGYAHTQLRLQNIQISEADRHVKVGLLGNATPFPQHTFRGTTELGTGVFNKEDTRKLMIAYDVRCVGFIMAKIVLRELMDTSTFALLKTFLSQGHDTAGLREYLLPILSKGSPVDNIGIQILDRDGGAGWNLLAQMLATKPGDRIGCRDALRHPFLCGPMWRIQPSVELTRWSLGSTAVRIVEEYIYGPQQRAKLSKLIDSLERMNPNPSVKDWISLSGGRWRLLYHTGRHIGLTRREGTPPVLMGDVTLNMEAVAETSLSIRADLWFSAMGPGNWPQDKKGMKGSLNVHSSNVSVYDGERVYPDEEKGSEYDTPGVKSVENFSTSRRRFRRMLPDEPVPAMPVVRFGHSEEIDIRLNLAVDMKDRTLPQRVIREVRIAVPPEMFDISKLVCGTYVDSRLMIVRTVTGTACLFIRSPGCDPVRSPS</sequence>
<accession>A0ABD1YY87</accession>
<evidence type="ECO:0000259" key="1">
    <source>
        <dbReference type="PROSITE" id="PS50011"/>
    </source>
</evidence>
<organism evidence="2 3">
    <name type="scientific">Riccia fluitans</name>
    <dbReference type="NCBI Taxonomy" id="41844"/>
    <lineage>
        <taxon>Eukaryota</taxon>
        <taxon>Viridiplantae</taxon>
        <taxon>Streptophyta</taxon>
        <taxon>Embryophyta</taxon>
        <taxon>Marchantiophyta</taxon>
        <taxon>Marchantiopsida</taxon>
        <taxon>Marchantiidae</taxon>
        <taxon>Marchantiales</taxon>
        <taxon>Ricciaceae</taxon>
        <taxon>Riccia</taxon>
    </lineage>
</organism>
<proteinExistence type="predicted"/>